<protein>
    <submittedName>
        <fullName evidence="1">Uncharacterized protein</fullName>
    </submittedName>
</protein>
<organism evidence="1 2">
    <name type="scientific">Elysia crispata</name>
    <name type="common">lettuce slug</name>
    <dbReference type="NCBI Taxonomy" id="231223"/>
    <lineage>
        <taxon>Eukaryota</taxon>
        <taxon>Metazoa</taxon>
        <taxon>Spiralia</taxon>
        <taxon>Lophotrochozoa</taxon>
        <taxon>Mollusca</taxon>
        <taxon>Gastropoda</taxon>
        <taxon>Heterobranchia</taxon>
        <taxon>Euthyneura</taxon>
        <taxon>Panpulmonata</taxon>
        <taxon>Sacoglossa</taxon>
        <taxon>Placobranchoidea</taxon>
        <taxon>Plakobranchidae</taxon>
        <taxon>Elysia</taxon>
    </lineage>
</organism>
<dbReference type="Proteomes" id="UP001283361">
    <property type="component" value="Unassembled WGS sequence"/>
</dbReference>
<dbReference type="EMBL" id="JAWDGP010006855">
    <property type="protein sequence ID" value="KAK3734326.1"/>
    <property type="molecule type" value="Genomic_DNA"/>
</dbReference>
<keyword evidence="2" id="KW-1185">Reference proteome</keyword>
<gene>
    <name evidence="1" type="ORF">RRG08_058481</name>
</gene>
<name>A0AAE1CTU6_9GAST</name>
<sequence>MCAASASAMSKLLTRPSQSNTLLSRLTIYRNYGSVAPIGTFPCQAGSKSCAPILALRTTNRNIEPLTSSFSTYSVGVDLSRPERPQRAEVRTVKLKEIRIRMVFRDNFLENRQEETELATYSGHTSSDTDGRNH</sequence>
<accession>A0AAE1CTU6</accession>
<evidence type="ECO:0000313" key="1">
    <source>
        <dbReference type="EMBL" id="KAK3734326.1"/>
    </source>
</evidence>
<evidence type="ECO:0000313" key="2">
    <source>
        <dbReference type="Proteomes" id="UP001283361"/>
    </source>
</evidence>
<comment type="caution">
    <text evidence="1">The sequence shown here is derived from an EMBL/GenBank/DDBJ whole genome shotgun (WGS) entry which is preliminary data.</text>
</comment>
<reference evidence="1" key="1">
    <citation type="journal article" date="2023" name="G3 (Bethesda)">
        <title>A reference genome for the long-term kleptoplast-retaining sea slug Elysia crispata morphotype clarki.</title>
        <authorList>
            <person name="Eastman K.E."/>
            <person name="Pendleton A.L."/>
            <person name="Shaikh M.A."/>
            <person name="Suttiyut T."/>
            <person name="Ogas R."/>
            <person name="Tomko P."/>
            <person name="Gavelis G."/>
            <person name="Widhalm J.R."/>
            <person name="Wisecaver J.H."/>
        </authorList>
    </citation>
    <scope>NUCLEOTIDE SEQUENCE</scope>
    <source>
        <strain evidence="1">ECLA1</strain>
    </source>
</reference>
<proteinExistence type="predicted"/>
<dbReference type="AlphaFoldDB" id="A0AAE1CTU6"/>